<feature type="compositionally biased region" description="Polar residues" evidence="1">
    <location>
        <begin position="1"/>
        <end position="22"/>
    </location>
</feature>
<feature type="non-terminal residue" evidence="2">
    <location>
        <position position="1"/>
    </location>
</feature>
<gene>
    <name evidence="2" type="ORF">SMN809_LOCUS53246</name>
</gene>
<dbReference type="AlphaFoldDB" id="A0A8S3CNJ0"/>
<dbReference type="EMBL" id="CAJOBI010182727">
    <property type="protein sequence ID" value="CAF4932449.1"/>
    <property type="molecule type" value="Genomic_DNA"/>
</dbReference>
<comment type="caution">
    <text evidence="2">The sequence shown here is derived from an EMBL/GenBank/DDBJ whole genome shotgun (WGS) entry which is preliminary data.</text>
</comment>
<protein>
    <submittedName>
        <fullName evidence="2">Uncharacterized protein</fullName>
    </submittedName>
</protein>
<feature type="region of interest" description="Disordered" evidence="1">
    <location>
        <begin position="1"/>
        <end position="39"/>
    </location>
</feature>
<evidence type="ECO:0000313" key="2">
    <source>
        <dbReference type="EMBL" id="CAF4932449.1"/>
    </source>
</evidence>
<evidence type="ECO:0000256" key="1">
    <source>
        <dbReference type="SAM" id="MobiDB-lite"/>
    </source>
</evidence>
<accession>A0A8S3CNJ0</accession>
<proteinExistence type="predicted"/>
<sequence>MSSEARLQNSAIHENIDPLSSSSDDKQEALSSCSQHQDS</sequence>
<reference evidence="2" key="1">
    <citation type="submission" date="2021-02" db="EMBL/GenBank/DDBJ databases">
        <authorList>
            <person name="Nowell W R."/>
        </authorList>
    </citation>
    <scope>NUCLEOTIDE SEQUENCE</scope>
</reference>
<dbReference type="Proteomes" id="UP000676336">
    <property type="component" value="Unassembled WGS sequence"/>
</dbReference>
<feature type="compositionally biased region" description="Polar residues" evidence="1">
    <location>
        <begin position="29"/>
        <end position="39"/>
    </location>
</feature>
<evidence type="ECO:0000313" key="3">
    <source>
        <dbReference type="Proteomes" id="UP000676336"/>
    </source>
</evidence>
<name>A0A8S3CNJ0_9BILA</name>
<organism evidence="2 3">
    <name type="scientific">Rotaria magnacalcarata</name>
    <dbReference type="NCBI Taxonomy" id="392030"/>
    <lineage>
        <taxon>Eukaryota</taxon>
        <taxon>Metazoa</taxon>
        <taxon>Spiralia</taxon>
        <taxon>Gnathifera</taxon>
        <taxon>Rotifera</taxon>
        <taxon>Eurotatoria</taxon>
        <taxon>Bdelloidea</taxon>
        <taxon>Philodinida</taxon>
        <taxon>Philodinidae</taxon>
        <taxon>Rotaria</taxon>
    </lineage>
</organism>